<dbReference type="InterPro" id="IPR036249">
    <property type="entry name" value="Thioredoxin-like_sf"/>
</dbReference>
<dbReference type="EMBL" id="QRJE01000045">
    <property type="protein sequence ID" value="RHH06163.1"/>
    <property type="molecule type" value="Genomic_DNA"/>
</dbReference>
<dbReference type="SUPFAM" id="SSF109998">
    <property type="entry name" value="Triger factor/SurA peptide-binding domain-like"/>
    <property type="match status" value="1"/>
</dbReference>
<dbReference type="InterPro" id="IPR012336">
    <property type="entry name" value="Thioredoxin-like_fold"/>
</dbReference>
<evidence type="ECO:0000313" key="4">
    <source>
        <dbReference type="Proteomes" id="UP000266644"/>
    </source>
</evidence>
<dbReference type="InterPro" id="IPR027304">
    <property type="entry name" value="Trigger_fact/SurA_dom_sf"/>
</dbReference>
<gene>
    <name evidence="3" type="ORF">DW228_21665</name>
    <name evidence="2" type="ORF">DWW08_14675</name>
</gene>
<protein>
    <submittedName>
        <fullName evidence="3">Protein-disulfide isomerase</fullName>
    </submittedName>
</protein>
<evidence type="ECO:0000313" key="5">
    <source>
        <dbReference type="Proteomes" id="UP000286270"/>
    </source>
</evidence>
<feature type="domain" description="Thioredoxin-like fold" evidence="1">
    <location>
        <begin position="179"/>
        <end position="332"/>
    </location>
</feature>
<name>A0A396BLT4_BACFG</name>
<dbReference type="Pfam" id="PF13462">
    <property type="entry name" value="Thioredoxin_4"/>
    <property type="match status" value="1"/>
</dbReference>
<dbReference type="Pfam" id="PF13624">
    <property type="entry name" value="SurA_N_3"/>
    <property type="match status" value="1"/>
</dbReference>
<evidence type="ECO:0000259" key="1">
    <source>
        <dbReference type="Pfam" id="PF13462"/>
    </source>
</evidence>
<proteinExistence type="predicted"/>
<comment type="caution">
    <text evidence="3">The sequence shown here is derived from an EMBL/GenBank/DDBJ whole genome shotgun (WGS) entry which is preliminary data.</text>
</comment>
<reference evidence="4 5" key="1">
    <citation type="submission" date="2018-08" db="EMBL/GenBank/DDBJ databases">
        <title>A genome reference for cultivated species of the human gut microbiota.</title>
        <authorList>
            <person name="Zou Y."/>
            <person name="Xue W."/>
            <person name="Luo G."/>
        </authorList>
    </citation>
    <scope>NUCLEOTIDE SEQUENCE [LARGE SCALE GENOMIC DNA]</scope>
    <source>
        <strain evidence="2 5">AF14-26</strain>
        <strain evidence="3 4">AM18-6</strain>
    </source>
</reference>
<dbReference type="AlphaFoldDB" id="A0A396BLT4"/>
<organism evidence="3 4">
    <name type="scientific">Bacteroides fragilis</name>
    <dbReference type="NCBI Taxonomy" id="817"/>
    <lineage>
        <taxon>Bacteria</taxon>
        <taxon>Pseudomonadati</taxon>
        <taxon>Bacteroidota</taxon>
        <taxon>Bacteroidia</taxon>
        <taxon>Bacteroidales</taxon>
        <taxon>Bacteroidaceae</taxon>
        <taxon>Bacteroides</taxon>
    </lineage>
</organism>
<keyword evidence="3" id="KW-0413">Isomerase</keyword>
<dbReference type="Proteomes" id="UP000266644">
    <property type="component" value="Unassembled WGS sequence"/>
</dbReference>
<dbReference type="SUPFAM" id="SSF52833">
    <property type="entry name" value="Thioredoxin-like"/>
    <property type="match status" value="1"/>
</dbReference>
<evidence type="ECO:0000313" key="3">
    <source>
        <dbReference type="EMBL" id="RHH06163.1"/>
    </source>
</evidence>
<dbReference type="GO" id="GO:0016853">
    <property type="term" value="F:isomerase activity"/>
    <property type="evidence" value="ECO:0007669"/>
    <property type="project" value="UniProtKB-KW"/>
</dbReference>
<dbReference type="EMBL" id="QRZH01000012">
    <property type="protein sequence ID" value="RGV51890.1"/>
    <property type="molecule type" value="Genomic_DNA"/>
</dbReference>
<accession>A0A396BLT4</accession>
<evidence type="ECO:0000313" key="2">
    <source>
        <dbReference type="EMBL" id="RGV51890.1"/>
    </source>
</evidence>
<dbReference type="Proteomes" id="UP000286270">
    <property type="component" value="Unassembled WGS sequence"/>
</dbReference>
<sequence>MSLIIIGTFSMFLISSCLEIEKPSSNGEIVAEVGQEKIYENELNMIIKQELFDELNRIYDIKKKALSQLIDVKLLQKEANKLNMSYQQYIDSYYEMKVAQYGKDSILKKYRLASYFHLHNKKMYQVEMNSSDGKYSKDYYLRGAIIDHLLDSLKKVNNIRQYIYPPKSPLIRLDSLCTYYRGNLSSHVTVITISDFDCDACIAAHSLYDSIYVNYKDKVRFGYIHYSAVPTLAQIASNAANNQGKFWAFHDSLYNNKGYIDSATIYRIANNIHLDISKFNNDIVSGHGMRQIDDTMKQLVLAGVYATPTIIINGRLIVDSHSKDEITYLIDKELNR</sequence>
<dbReference type="Gene3D" id="3.40.30.10">
    <property type="entry name" value="Glutaredoxin"/>
    <property type="match status" value="1"/>
</dbReference>